<name>A0A3E2NBP8_9FIRM</name>
<organism evidence="1 2">
    <name type="scientific">Lacrimispora amygdalina</name>
    <dbReference type="NCBI Taxonomy" id="253257"/>
    <lineage>
        <taxon>Bacteria</taxon>
        <taxon>Bacillati</taxon>
        <taxon>Bacillota</taxon>
        <taxon>Clostridia</taxon>
        <taxon>Lachnospirales</taxon>
        <taxon>Lachnospiraceae</taxon>
        <taxon>Lacrimispora</taxon>
    </lineage>
</organism>
<accession>A0A3E2NBP8</accession>
<reference evidence="1 2" key="1">
    <citation type="submission" date="2018-07" db="EMBL/GenBank/DDBJ databases">
        <title>New species, Clostridium PI-S10-A1B.</title>
        <authorList>
            <person name="Krishna G."/>
            <person name="Summeta K."/>
            <person name="Shikha S."/>
            <person name="Prabhu P.B."/>
            <person name="Suresh K."/>
        </authorList>
    </citation>
    <scope>NUCLEOTIDE SEQUENCE [LARGE SCALE GENOMIC DNA]</scope>
    <source>
        <strain evidence="1 2">PI-S10-A1B</strain>
    </source>
</reference>
<proteinExistence type="predicted"/>
<evidence type="ECO:0000313" key="2">
    <source>
        <dbReference type="Proteomes" id="UP000260680"/>
    </source>
</evidence>
<sequence length="70" mass="8561">MTEKVKKYRTKHKRCKYCKHLRVVIRRDNTGGDYYRCEAKEKVIGDYFLDMTQVPRCFCQCYEVKEDDKL</sequence>
<dbReference type="AlphaFoldDB" id="A0A3E2NBP8"/>
<comment type="caution">
    <text evidence="1">The sequence shown here is derived from an EMBL/GenBank/DDBJ whole genome shotgun (WGS) entry which is preliminary data.</text>
</comment>
<protein>
    <submittedName>
        <fullName evidence="1">Uncharacterized protein</fullName>
    </submittedName>
</protein>
<gene>
    <name evidence="1" type="ORF">DS742_14455</name>
</gene>
<dbReference type="EMBL" id="QOHO01000043">
    <property type="protein sequence ID" value="RFZ78311.1"/>
    <property type="molecule type" value="Genomic_DNA"/>
</dbReference>
<evidence type="ECO:0000313" key="1">
    <source>
        <dbReference type="EMBL" id="RFZ78311.1"/>
    </source>
</evidence>
<dbReference type="Proteomes" id="UP000260680">
    <property type="component" value="Unassembled WGS sequence"/>
</dbReference>